<dbReference type="STRING" id="1238182.C882_2595"/>
<dbReference type="PATRIC" id="fig|1238182.3.peg.555"/>
<keyword evidence="2" id="KW-0560">Oxidoreductase</keyword>
<evidence type="ECO:0000259" key="1">
    <source>
        <dbReference type="SMART" id="SM00903"/>
    </source>
</evidence>
<keyword evidence="3" id="KW-1185">Reference proteome</keyword>
<dbReference type="GO" id="GO:0016646">
    <property type="term" value="F:oxidoreductase activity, acting on the CH-NH group of donors, NAD or NADP as acceptor"/>
    <property type="evidence" value="ECO:0007669"/>
    <property type="project" value="UniProtKB-ARBA"/>
</dbReference>
<organism evidence="2 3">
    <name type="scientific">Caenispirillum salinarum AK4</name>
    <dbReference type="NCBI Taxonomy" id="1238182"/>
    <lineage>
        <taxon>Bacteria</taxon>
        <taxon>Pseudomonadati</taxon>
        <taxon>Pseudomonadota</taxon>
        <taxon>Alphaproteobacteria</taxon>
        <taxon>Rhodospirillales</taxon>
        <taxon>Novispirillaceae</taxon>
        <taxon>Caenispirillum</taxon>
    </lineage>
</organism>
<evidence type="ECO:0000313" key="3">
    <source>
        <dbReference type="Proteomes" id="UP000009881"/>
    </source>
</evidence>
<dbReference type="PANTHER" id="PTHR43812:SF2">
    <property type="entry name" value="FLAVIN REDUCTASE LIKE DOMAIN-CONTAINING PROTEIN"/>
    <property type="match status" value="1"/>
</dbReference>
<dbReference type="GO" id="GO:0010181">
    <property type="term" value="F:FMN binding"/>
    <property type="evidence" value="ECO:0007669"/>
    <property type="project" value="InterPro"/>
</dbReference>
<evidence type="ECO:0000313" key="2">
    <source>
        <dbReference type="EMBL" id="EKV32516.1"/>
    </source>
</evidence>
<dbReference type="SMART" id="SM00903">
    <property type="entry name" value="Flavin_Reduct"/>
    <property type="match status" value="1"/>
</dbReference>
<dbReference type="InterPro" id="IPR012349">
    <property type="entry name" value="Split_barrel_FMN-bd"/>
</dbReference>
<sequence>MFHEVGQPHGLPYNPFKSCVIPRPIGWITSVDTQGRVNLAPFSFFNALASEPPLVMISINGRHGGGGPSKDTLANCRETGEFVVNMATYALRDAVSATSGPLPTGESELDAAGLTAEPSQLVAPPRVAESPIHLECRVHQIIDLPSDNPDSRNTMVIGRVVGVHIRDDALTEDGRVDVEKIQPIARLGYQDYATVDRIWQLTRPKGGGDRTAEGR</sequence>
<accession>K9HWB3</accession>
<name>K9HWB3_9PROT</name>
<comment type="caution">
    <text evidence="2">The sequence shown here is derived from an EMBL/GenBank/DDBJ whole genome shotgun (WGS) entry which is preliminary data.</text>
</comment>
<dbReference type="InterPro" id="IPR002563">
    <property type="entry name" value="Flavin_Rdtase-like_dom"/>
</dbReference>
<dbReference type="SUPFAM" id="SSF50475">
    <property type="entry name" value="FMN-binding split barrel"/>
    <property type="match status" value="1"/>
</dbReference>
<keyword evidence="2" id="KW-0503">Monooxygenase</keyword>
<protein>
    <submittedName>
        <fullName evidence="2">Nitrilotriacetate monooxygenase component B</fullName>
    </submittedName>
</protein>
<proteinExistence type="predicted"/>
<dbReference type="PANTHER" id="PTHR43812">
    <property type="entry name" value="BLR2425 PROTEIN"/>
    <property type="match status" value="1"/>
</dbReference>
<dbReference type="Gene3D" id="2.30.110.10">
    <property type="entry name" value="Electron Transport, Fmn-binding Protein, Chain A"/>
    <property type="match status" value="1"/>
</dbReference>
<feature type="domain" description="Flavin reductase like" evidence="1">
    <location>
        <begin position="18"/>
        <end position="179"/>
    </location>
</feature>
<dbReference type="GO" id="GO:0004497">
    <property type="term" value="F:monooxygenase activity"/>
    <property type="evidence" value="ECO:0007669"/>
    <property type="project" value="UniProtKB-KW"/>
</dbReference>
<dbReference type="AlphaFoldDB" id="K9HWB3"/>
<reference evidence="2 3" key="1">
    <citation type="journal article" date="2013" name="Genome Announc.">
        <title>Draft Genome Sequence of an Alphaproteobacterium, Caenispirillum salinarum AK4(T), Isolated from a Solar Saltern.</title>
        <authorList>
            <person name="Khatri I."/>
            <person name="Singh A."/>
            <person name="Korpole S."/>
            <person name="Pinnaka A.K."/>
            <person name="Subramanian S."/>
        </authorList>
    </citation>
    <scope>NUCLEOTIDE SEQUENCE [LARGE SCALE GENOMIC DNA]</scope>
    <source>
        <strain evidence="2 3">AK4</strain>
    </source>
</reference>
<dbReference type="Pfam" id="PF01613">
    <property type="entry name" value="Flavin_Reduct"/>
    <property type="match status" value="1"/>
</dbReference>
<dbReference type="OrthoDB" id="9783347at2"/>
<dbReference type="Proteomes" id="UP000009881">
    <property type="component" value="Unassembled WGS sequence"/>
</dbReference>
<dbReference type="EMBL" id="ANHY01000003">
    <property type="protein sequence ID" value="EKV32516.1"/>
    <property type="molecule type" value="Genomic_DNA"/>
</dbReference>
<dbReference type="RefSeq" id="WP_009539004.1">
    <property type="nucleotide sequence ID" value="NZ_ANHY01000003.1"/>
</dbReference>
<dbReference type="eggNOG" id="COG1853">
    <property type="taxonomic scope" value="Bacteria"/>
</dbReference>
<gene>
    <name evidence="2" type="ORF">C882_2595</name>
</gene>